<dbReference type="InterPro" id="IPR011701">
    <property type="entry name" value="MFS"/>
</dbReference>
<dbReference type="PANTHER" id="PTHR23513">
    <property type="entry name" value="INTEGRAL MEMBRANE EFFLUX PROTEIN-RELATED"/>
    <property type="match status" value="1"/>
</dbReference>
<dbReference type="GO" id="GO:0005886">
    <property type="term" value="C:plasma membrane"/>
    <property type="evidence" value="ECO:0007669"/>
    <property type="project" value="UniProtKB-SubCell"/>
</dbReference>
<keyword evidence="3 6" id="KW-0812">Transmembrane</keyword>
<gene>
    <name evidence="8" type="ORF">Clow_02177</name>
</gene>
<dbReference type="OrthoDB" id="9815525at2"/>
<feature type="transmembrane region" description="Helical" evidence="6">
    <location>
        <begin position="243"/>
        <end position="276"/>
    </location>
</feature>
<organism evidence="8 9">
    <name type="scientific">Corynebacterium lowii</name>
    <dbReference type="NCBI Taxonomy" id="1544413"/>
    <lineage>
        <taxon>Bacteria</taxon>
        <taxon>Bacillati</taxon>
        <taxon>Actinomycetota</taxon>
        <taxon>Actinomycetes</taxon>
        <taxon>Mycobacteriales</taxon>
        <taxon>Corynebacteriaceae</taxon>
        <taxon>Corynebacterium</taxon>
    </lineage>
</organism>
<dbReference type="Proteomes" id="UP000050488">
    <property type="component" value="Unassembled WGS sequence"/>
</dbReference>
<feature type="transmembrane region" description="Helical" evidence="6">
    <location>
        <begin position="91"/>
        <end position="122"/>
    </location>
</feature>
<keyword evidence="2" id="KW-1003">Cell membrane</keyword>
<evidence type="ECO:0000313" key="8">
    <source>
        <dbReference type="EMBL" id="KQB83976.1"/>
    </source>
</evidence>
<dbReference type="InterPro" id="IPR036259">
    <property type="entry name" value="MFS_trans_sf"/>
</dbReference>
<evidence type="ECO:0000256" key="4">
    <source>
        <dbReference type="ARBA" id="ARBA00022989"/>
    </source>
</evidence>
<evidence type="ECO:0000259" key="7">
    <source>
        <dbReference type="PROSITE" id="PS50850"/>
    </source>
</evidence>
<evidence type="ECO:0000256" key="6">
    <source>
        <dbReference type="SAM" id="Phobius"/>
    </source>
</evidence>
<feature type="transmembrane region" description="Helical" evidence="6">
    <location>
        <begin position="389"/>
        <end position="406"/>
    </location>
</feature>
<evidence type="ECO:0000256" key="2">
    <source>
        <dbReference type="ARBA" id="ARBA00022475"/>
    </source>
</evidence>
<feature type="transmembrane region" description="Helical" evidence="6">
    <location>
        <begin position="51"/>
        <end position="71"/>
    </location>
</feature>
<dbReference type="AlphaFoldDB" id="A0A0Q0YND1"/>
<dbReference type="PATRIC" id="fig|1544413.3.peg.2175"/>
<comment type="subcellular location">
    <subcellularLocation>
        <location evidence="1">Cell membrane</location>
        <topology evidence="1">Multi-pass membrane protein</topology>
    </subcellularLocation>
</comment>
<dbReference type="Pfam" id="PF07690">
    <property type="entry name" value="MFS_1"/>
    <property type="match status" value="1"/>
</dbReference>
<feature type="domain" description="Major facilitator superfamily (MFS) profile" evidence="7">
    <location>
        <begin position="12"/>
        <end position="417"/>
    </location>
</feature>
<dbReference type="Gene3D" id="1.20.1250.20">
    <property type="entry name" value="MFS general substrate transporter like domains"/>
    <property type="match status" value="1"/>
</dbReference>
<keyword evidence="5 6" id="KW-0472">Membrane</keyword>
<comment type="caution">
    <text evidence="8">The sequence shown here is derived from an EMBL/GenBank/DDBJ whole genome shotgun (WGS) entry which is preliminary data.</text>
</comment>
<reference evidence="8 9" key="1">
    <citation type="submission" date="2015-10" db="EMBL/GenBank/DDBJ databases">
        <title>Corynebacteirum lowii and Corynebacterium oculi species nova, derived from human clinical disease and and emended description of Corynebacterium mastiditis.</title>
        <authorList>
            <person name="Bernard K."/>
            <person name="Pacheco A.L."/>
            <person name="Mcdougall C."/>
            <person name="Burtx T."/>
            <person name="Weibe D."/>
            <person name="Tyler S."/>
            <person name="Olson A.B."/>
            <person name="Cnockaert M."/>
            <person name="Eguchi H."/>
            <person name="Kuwahara T."/>
            <person name="Nakayama-Imaohji H."/>
            <person name="Boudewijins M."/>
            <person name="Van Hoecke F."/>
            <person name="Bernier A.-M."/>
            <person name="Vandamme P."/>
        </authorList>
    </citation>
    <scope>NUCLEOTIDE SEQUENCE [LARGE SCALE GENOMIC DNA]</scope>
    <source>
        <strain evidence="8 9">NML 130206</strain>
    </source>
</reference>
<dbReference type="STRING" id="1544413.Clow_02177"/>
<dbReference type="EMBL" id="LKEV01000008">
    <property type="protein sequence ID" value="KQB83976.1"/>
    <property type="molecule type" value="Genomic_DNA"/>
</dbReference>
<dbReference type="RefSeq" id="WP_082418655.1">
    <property type="nucleotide sequence ID" value="NZ_JAUSQY010000001.1"/>
</dbReference>
<dbReference type="PROSITE" id="PS50850">
    <property type="entry name" value="MFS"/>
    <property type="match status" value="1"/>
</dbReference>
<evidence type="ECO:0000256" key="3">
    <source>
        <dbReference type="ARBA" id="ARBA00022692"/>
    </source>
</evidence>
<evidence type="ECO:0000313" key="9">
    <source>
        <dbReference type="Proteomes" id="UP000050488"/>
    </source>
</evidence>
<proteinExistence type="predicted"/>
<keyword evidence="9" id="KW-1185">Reference proteome</keyword>
<dbReference type="InterPro" id="IPR020846">
    <property type="entry name" value="MFS_dom"/>
</dbReference>
<feature type="transmembrane region" description="Helical" evidence="6">
    <location>
        <begin position="288"/>
        <end position="313"/>
    </location>
</feature>
<dbReference type="CDD" id="cd06173">
    <property type="entry name" value="MFS_MefA_like"/>
    <property type="match status" value="1"/>
</dbReference>
<dbReference type="GO" id="GO:0022857">
    <property type="term" value="F:transmembrane transporter activity"/>
    <property type="evidence" value="ECO:0007669"/>
    <property type="project" value="InterPro"/>
</dbReference>
<feature type="transmembrane region" description="Helical" evidence="6">
    <location>
        <begin position="21"/>
        <end position="39"/>
    </location>
</feature>
<accession>A0A0Q0YND1</accession>
<dbReference type="SUPFAM" id="SSF103473">
    <property type="entry name" value="MFS general substrate transporter"/>
    <property type="match status" value="1"/>
</dbReference>
<keyword evidence="4 6" id="KW-1133">Transmembrane helix</keyword>
<evidence type="ECO:0000256" key="1">
    <source>
        <dbReference type="ARBA" id="ARBA00004651"/>
    </source>
</evidence>
<protein>
    <submittedName>
        <fullName evidence="8">Enterobactin exporter EntS</fullName>
    </submittedName>
</protein>
<feature type="transmembrane region" description="Helical" evidence="6">
    <location>
        <begin position="361"/>
        <end position="383"/>
    </location>
</feature>
<feature type="transmembrane region" description="Helical" evidence="6">
    <location>
        <begin position="319"/>
        <end position="340"/>
    </location>
</feature>
<feature type="transmembrane region" description="Helical" evidence="6">
    <location>
        <begin position="168"/>
        <end position="193"/>
    </location>
</feature>
<name>A0A0Q0YND1_9CORY</name>
<evidence type="ECO:0000256" key="5">
    <source>
        <dbReference type="ARBA" id="ARBA00023136"/>
    </source>
</evidence>
<dbReference type="PANTHER" id="PTHR23513:SF6">
    <property type="entry name" value="MAJOR FACILITATOR SUPERFAMILY ASSOCIATED DOMAIN-CONTAINING PROTEIN"/>
    <property type="match status" value="1"/>
</dbReference>
<sequence>MSTRPPRFRGPDFSRLWVGDFVSNTGTAMVTFAVPVIGVTELGLSAQQISWVAAASLSAPLFFSLSAGALADRLRRSFLLHVCNIARFVIFALLCVLFLVGSLGWVSLAVGLFAVGVLNLLYESSMAAAVPSVVSKGDLVKANSWIEGGLSVSETGGPVFSGFILNTFGALAILVLNAVSYLFSSLMLLGLPLDRRGSKDKPERFSIKGHLSEVWLGFRLIWGQVPQRVALFAATLYNFFDSWLFAIFSVFALTVLGLSPFTFGLVFAVATVTGIVGSGVAVKLTDRYGFGTLLVTSFSMIAMAGIALAFSVLLEGLSAAVLVAAVFAIFEFCIVVNMIIGRTMRQTLFPEEHISKVAGTARFLSWGVDPLGALVGGACAAALGLETSVVIACCGFSLAALVCLCSRELRSFRPVLA</sequence>